<organism evidence="2 3">
    <name type="scientific">Corchorus olitorius</name>
    <dbReference type="NCBI Taxonomy" id="93759"/>
    <lineage>
        <taxon>Eukaryota</taxon>
        <taxon>Viridiplantae</taxon>
        <taxon>Streptophyta</taxon>
        <taxon>Embryophyta</taxon>
        <taxon>Tracheophyta</taxon>
        <taxon>Spermatophyta</taxon>
        <taxon>Magnoliopsida</taxon>
        <taxon>eudicotyledons</taxon>
        <taxon>Gunneridae</taxon>
        <taxon>Pentapetalae</taxon>
        <taxon>rosids</taxon>
        <taxon>malvids</taxon>
        <taxon>Malvales</taxon>
        <taxon>Malvaceae</taxon>
        <taxon>Grewioideae</taxon>
        <taxon>Apeibeae</taxon>
        <taxon>Corchorus</taxon>
    </lineage>
</organism>
<evidence type="ECO:0000313" key="2">
    <source>
        <dbReference type="EMBL" id="OMP01053.1"/>
    </source>
</evidence>
<dbReference type="AlphaFoldDB" id="A0A1R3K1V1"/>
<dbReference type="InterPro" id="IPR012337">
    <property type="entry name" value="RNaseH-like_sf"/>
</dbReference>
<dbReference type="InterPro" id="IPR044730">
    <property type="entry name" value="RNase_H-like_dom_plant"/>
</dbReference>
<dbReference type="PANTHER" id="PTHR47074">
    <property type="entry name" value="BNAC02G40300D PROTEIN"/>
    <property type="match status" value="1"/>
</dbReference>
<feature type="domain" description="RNase H type-1" evidence="1">
    <location>
        <begin position="8"/>
        <end position="122"/>
    </location>
</feature>
<dbReference type="PANTHER" id="PTHR47074:SF73">
    <property type="entry name" value="OS04G0448401 PROTEIN"/>
    <property type="match status" value="1"/>
</dbReference>
<gene>
    <name evidence="2" type="ORF">COLO4_12191</name>
</gene>
<protein>
    <recommendedName>
        <fullName evidence="1">RNase H type-1 domain-containing protein</fullName>
    </recommendedName>
</protein>
<comment type="caution">
    <text evidence="2">The sequence shown here is derived from an EMBL/GenBank/DDBJ whole genome shotgun (WGS) entry which is preliminary data.</text>
</comment>
<evidence type="ECO:0000313" key="3">
    <source>
        <dbReference type="Proteomes" id="UP000187203"/>
    </source>
</evidence>
<dbReference type="CDD" id="cd06222">
    <property type="entry name" value="RNase_H_like"/>
    <property type="match status" value="1"/>
</dbReference>
<dbReference type="Proteomes" id="UP000187203">
    <property type="component" value="Unassembled WGS sequence"/>
</dbReference>
<reference evidence="3" key="1">
    <citation type="submission" date="2013-09" db="EMBL/GenBank/DDBJ databases">
        <title>Corchorus olitorius genome sequencing.</title>
        <authorList>
            <person name="Alam M."/>
            <person name="Haque M.S."/>
            <person name="Islam M.S."/>
            <person name="Emdad E.M."/>
            <person name="Islam M.M."/>
            <person name="Ahmed B."/>
            <person name="Halim A."/>
            <person name="Hossen Q.M.M."/>
            <person name="Hossain M.Z."/>
            <person name="Ahmed R."/>
            <person name="Khan M.M."/>
            <person name="Islam R."/>
            <person name="Rashid M.M."/>
            <person name="Khan S.A."/>
            <person name="Rahman M.S."/>
            <person name="Alam M."/>
            <person name="Yahiya A.S."/>
            <person name="Khan M.S."/>
            <person name="Azam M.S."/>
            <person name="Haque T."/>
            <person name="Lashkar M.Z.H."/>
            <person name="Akhand A.I."/>
            <person name="Morshed G."/>
            <person name="Roy S."/>
            <person name="Uddin K.S."/>
            <person name="Rabeya T."/>
            <person name="Hossain A.S."/>
            <person name="Chowdhury A."/>
            <person name="Snigdha A.R."/>
            <person name="Mortoza M.S."/>
            <person name="Matin S.A."/>
            <person name="Hoque S.M.E."/>
            <person name="Islam M.K."/>
            <person name="Roy D.K."/>
            <person name="Haider R."/>
            <person name="Moosa M.M."/>
            <person name="Elias S.M."/>
            <person name="Hasan A.M."/>
            <person name="Jahan S."/>
            <person name="Shafiuddin M."/>
            <person name="Mahmood N."/>
            <person name="Shommy N.S."/>
        </authorList>
    </citation>
    <scope>NUCLEOTIDE SEQUENCE [LARGE SCALE GENOMIC DNA]</scope>
    <source>
        <strain evidence="3">cv. O-4</strain>
    </source>
</reference>
<dbReference type="InterPro" id="IPR002156">
    <property type="entry name" value="RNaseH_domain"/>
</dbReference>
<dbReference type="InterPro" id="IPR036397">
    <property type="entry name" value="RNaseH_sf"/>
</dbReference>
<sequence>MVDSAGEEGQKAGIGVIVRDYNGCLIDGASELVHAGSADMAEAYAVKKGLEIAIKRKLPKVILETDCKEVQTAISGPGISKNWRIEPIVRDIRALLDQIPEQKLVWIRRFGNAATHGAASEAVKGMCHLGWLRLPPSSLVFILDKDGVPAPPL</sequence>
<dbReference type="GO" id="GO:0004523">
    <property type="term" value="F:RNA-DNA hybrid ribonuclease activity"/>
    <property type="evidence" value="ECO:0007669"/>
    <property type="project" value="InterPro"/>
</dbReference>
<dbReference type="Pfam" id="PF13456">
    <property type="entry name" value="RVT_3"/>
    <property type="match status" value="1"/>
</dbReference>
<keyword evidence="3" id="KW-1185">Reference proteome</keyword>
<dbReference type="EMBL" id="AWUE01014851">
    <property type="protein sequence ID" value="OMP01053.1"/>
    <property type="molecule type" value="Genomic_DNA"/>
</dbReference>
<dbReference type="SUPFAM" id="SSF53098">
    <property type="entry name" value="Ribonuclease H-like"/>
    <property type="match status" value="1"/>
</dbReference>
<accession>A0A1R3K1V1</accession>
<dbReference type="InterPro" id="IPR052929">
    <property type="entry name" value="RNase_H-like_EbsB-rel"/>
</dbReference>
<dbReference type="Gene3D" id="3.30.420.10">
    <property type="entry name" value="Ribonuclease H-like superfamily/Ribonuclease H"/>
    <property type="match status" value="1"/>
</dbReference>
<name>A0A1R3K1V1_9ROSI</name>
<dbReference type="OrthoDB" id="1166560at2759"/>
<proteinExistence type="predicted"/>
<dbReference type="GO" id="GO:0003676">
    <property type="term" value="F:nucleic acid binding"/>
    <property type="evidence" value="ECO:0007669"/>
    <property type="project" value="InterPro"/>
</dbReference>
<evidence type="ECO:0000259" key="1">
    <source>
        <dbReference type="Pfam" id="PF13456"/>
    </source>
</evidence>